<evidence type="ECO:0000313" key="2">
    <source>
        <dbReference type="EMBL" id="MYC93798.1"/>
    </source>
</evidence>
<gene>
    <name evidence="2" type="ORF">F4X14_02410</name>
</gene>
<organism evidence="2">
    <name type="scientific">Caldilineaceae bacterium SB0661_bin_32</name>
    <dbReference type="NCBI Taxonomy" id="2605255"/>
    <lineage>
        <taxon>Bacteria</taxon>
        <taxon>Bacillati</taxon>
        <taxon>Chloroflexota</taxon>
        <taxon>Caldilineae</taxon>
        <taxon>Caldilineales</taxon>
        <taxon>Caldilineaceae</taxon>
    </lineage>
</organism>
<dbReference type="SUPFAM" id="SSF51658">
    <property type="entry name" value="Xylose isomerase-like"/>
    <property type="match status" value="1"/>
</dbReference>
<proteinExistence type="predicted"/>
<protein>
    <submittedName>
        <fullName evidence="2">Sugar phosphate isomerase/epimerase</fullName>
    </submittedName>
</protein>
<feature type="domain" description="Xylose isomerase-like TIM barrel" evidence="1">
    <location>
        <begin position="19"/>
        <end position="286"/>
    </location>
</feature>
<dbReference type="Pfam" id="PF01261">
    <property type="entry name" value="AP_endonuc_2"/>
    <property type="match status" value="1"/>
</dbReference>
<name>A0A6B1D2J5_9CHLR</name>
<dbReference type="AlphaFoldDB" id="A0A6B1D2J5"/>
<dbReference type="InterPro" id="IPR036237">
    <property type="entry name" value="Xyl_isomerase-like_sf"/>
</dbReference>
<dbReference type="GO" id="GO:0016853">
    <property type="term" value="F:isomerase activity"/>
    <property type="evidence" value="ECO:0007669"/>
    <property type="project" value="UniProtKB-KW"/>
</dbReference>
<dbReference type="PANTHER" id="PTHR12110:SF41">
    <property type="entry name" value="INOSOSE DEHYDRATASE"/>
    <property type="match status" value="1"/>
</dbReference>
<dbReference type="InterPro" id="IPR013022">
    <property type="entry name" value="Xyl_isomerase-like_TIM-brl"/>
</dbReference>
<dbReference type="PANTHER" id="PTHR12110">
    <property type="entry name" value="HYDROXYPYRUVATE ISOMERASE"/>
    <property type="match status" value="1"/>
</dbReference>
<accession>A0A6B1D2J5</accession>
<dbReference type="InterPro" id="IPR050312">
    <property type="entry name" value="IolE/XylAMocC-like"/>
</dbReference>
<dbReference type="EMBL" id="VXMH01000014">
    <property type="protein sequence ID" value="MYC93798.1"/>
    <property type="molecule type" value="Genomic_DNA"/>
</dbReference>
<keyword evidence="2" id="KW-0413">Isomerase</keyword>
<comment type="caution">
    <text evidence="2">The sequence shown here is derived from an EMBL/GenBank/DDBJ whole genome shotgun (WGS) entry which is preliminary data.</text>
</comment>
<reference evidence="2" key="1">
    <citation type="submission" date="2019-09" db="EMBL/GenBank/DDBJ databases">
        <title>Characterisation of the sponge microbiome using genome-centric metagenomics.</title>
        <authorList>
            <person name="Engelberts J.P."/>
            <person name="Robbins S.J."/>
            <person name="De Goeij J.M."/>
            <person name="Aranda M."/>
            <person name="Bell S.C."/>
            <person name="Webster N.S."/>
        </authorList>
    </citation>
    <scope>NUCLEOTIDE SEQUENCE</scope>
    <source>
        <strain evidence="2">SB0661_bin_32</strain>
    </source>
</reference>
<dbReference type="Gene3D" id="3.20.20.150">
    <property type="entry name" value="Divalent-metal-dependent TIM barrel enzymes"/>
    <property type="match status" value="1"/>
</dbReference>
<sequence length="291" mass="32587">MELSCTSVMLPRWELDETFDKLSEYGYDAVELRCRYNPDDLDAKPFFWGRHLSDVSPDNILDKAAQIRAAVKRTGIRVAALAPNARYDDTEHVLKLFKGALAIDPDRPPLIRIDAPKHDRTRPYWPQFLEARAGYAKLAELASEHGVKATYEIHTGTLAVTASRTLELLRDLDPNHIGAIYDVQNMVEVGIEDTRMGLDLLGPYAAHCHIGNRLPEPAGQGPDGNTTWRWRGARLAEGVADIPQLIEDLKTVGYQGALSLELFIPENFEPGNDDEIVETEGAFLRKLIDRT</sequence>
<evidence type="ECO:0000259" key="1">
    <source>
        <dbReference type="Pfam" id="PF01261"/>
    </source>
</evidence>